<evidence type="ECO:0000313" key="2">
    <source>
        <dbReference type="Proteomes" id="UP000278962"/>
    </source>
</evidence>
<reference evidence="1 2" key="1">
    <citation type="submission" date="2018-10" db="EMBL/GenBank/DDBJ databases">
        <title>Genomic Encyclopedia of Archaeal and Bacterial Type Strains, Phase II (KMG-II): from individual species to whole genera.</title>
        <authorList>
            <person name="Goeker M."/>
        </authorList>
    </citation>
    <scope>NUCLEOTIDE SEQUENCE [LARGE SCALE GENOMIC DNA]</scope>
    <source>
        <strain evidence="1 2">DSM 14954</strain>
    </source>
</reference>
<accession>A0A660L584</accession>
<sequence>MFTGDVARQIGAYQGGASMFMQRAPETPGALTLVGHNPLENRGMNAAIAVNKGFVYVGSRTDGSQGRDNAGIKIIDASNPARPVEAGEMLPPLEGNKQESSRELRVWRSQDVLIVLHTNCGGQSAHLCEQPSKSSMRFYDIKGKHAADPQLLHQNTRDTHEFFIWEDPKNPQRALMFEASAGRNLKIYDLSPLLNADAATREPKLLFDGPHGFGNSSGSGIHSFSVSNDGTRAYFALLTRGFGVVDVSDFTDTDPATNTYRLVTPPANRVQWEGPGAHSAIKLWNKDAVYVSDEVYGTATAAGHGCPWGWTRFVDIADPTKPAVVGDYRLPENQPLGCATFNPPRTSYSAHNPTLTPNIAFSTWHSGGVQAMDISDPRNVRQLAEFKPQPLATVGAEDPRLSSDTLPDRTDNKVVMWSYPVIEDGLIYVVDLRNGLYILEYTGPYEREVRDVKFLEGNSNQGDALCFEPVPGAARADCSRSAEGTVGGSVPATLSLTLGAPGSFGTFVPGTAGDYFAKTDAKVTSTVGAALLTAADPSAAATGHLVNGAFSLPQPVQVKAGSGAATPSPFAPVGSSAAPTPLLSYSGPVSNDEVTFDFKQSIAAGDALRTGTYSKPLTFTLSTTTP</sequence>
<dbReference type="AlphaFoldDB" id="A0A660L584"/>
<name>A0A660L584_9ACTN</name>
<evidence type="ECO:0000313" key="1">
    <source>
        <dbReference type="EMBL" id="RKQ90262.1"/>
    </source>
</evidence>
<comment type="caution">
    <text evidence="1">The sequence shown here is derived from an EMBL/GenBank/DDBJ whole genome shotgun (WGS) entry which is preliminary data.</text>
</comment>
<dbReference type="EMBL" id="RBIL01000001">
    <property type="protein sequence ID" value="RKQ90262.1"/>
    <property type="molecule type" value="Genomic_DNA"/>
</dbReference>
<gene>
    <name evidence="1" type="ORF">C8N24_0062</name>
</gene>
<organism evidence="1 2">
    <name type="scientific">Solirubrobacter pauli</name>
    <dbReference type="NCBI Taxonomy" id="166793"/>
    <lineage>
        <taxon>Bacteria</taxon>
        <taxon>Bacillati</taxon>
        <taxon>Actinomycetota</taxon>
        <taxon>Thermoleophilia</taxon>
        <taxon>Solirubrobacterales</taxon>
        <taxon>Solirubrobacteraceae</taxon>
        <taxon>Solirubrobacter</taxon>
    </lineage>
</organism>
<dbReference type="Proteomes" id="UP000278962">
    <property type="component" value="Unassembled WGS sequence"/>
</dbReference>
<dbReference type="SUPFAM" id="SSF63829">
    <property type="entry name" value="Calcium-dependent phosphotriesterase"/>
    <property type="match status" value="1"/>
</dbReference>
<keyword evidence="2" id="KW-1185">Reference proteome</keyword>
<proteinExistence type="predicted"/>
<dbReference type="InterPro" id="IPR013211">
    <property type="entry name" value="LVIVD"/>
</dbReference>
<protein>
    <submittedName>
        <fullName evidence="1">LVIVD repeat-containing protein</fullName>
    </submittedName>
</protein>
<dbReference type="Pfam" id="PF08309">
    <property type="entry name" value="LVIVD"/>
    <property type="match status" value="1"/>
</dbReference>